<dbReference type="AlphaFoldDB" id="G4RK48"/>
<dbReference type="PaxDb" id="768679-TTX_1307"/>
<protein>
    <submittedName>
        <fullName evidence="1">Uncharacterized protein</fullName>
    </submittedName>
</protein>
<name>G4RK48_THETK</name>
<dbReference type="Proteomes" id="UP000002654">
    <property type="component" value="Chromosome"/>
</dbReference>
<accession>G4RK48</accession>
<proteinExistence type="predicted"/>
<keyword evidence="2" id="KW-1185">Reference proteome</keyword>
<dbReference type="EMBL" id="FN869859">
    <property type="protein sequence ID" value="CCC81943.1"/>
    <property type="molecule type" value="Genomic_DNA"/>
</dbReference>
<dbReference type="STRING" id="768679.TTX_1307"/>
<sequence length="168" mass="18666">MRAYDPARLQTPRKVGDEAFRIYGEVLRALHERLRRGQRLVAKEEVEGDILERYRGLARSMVANDMRRLGVLTMGGGGNWQDDRPAAVTPLGEFAASCAARIRDAEVLGAVPFLLCRLRDWGLDPGEAGYCRSIKTSRDPLFERALHLAGGHIYLCLPYAAEVSVLAL</sequence>
<dbReference type="eggNOG" id="arCOG05714">
    <property type="taxonomic scope" value="Archaea"/>
</dbReference>
<dbReference type="PATRIC" id="fig|768679.9.peg.1324"/>
<gene>
    <name evidence="1" type="ordered locus">TTX_1307</name>
</gene>
<reference evidence="1 2" key="1">
    <citation type="journal article" date="2011" name="PLoS ONE">
        <title>The complete genome sequence of Thermoproteus tenax: a physiologically versatile member of the Crenarchaeota.</title>
        <authorList>
            <person name="Siebers B."/>
            <person name="Zaparty M."/>
            <person name="Raddatz G."/>
            <person name="Tjaden B."/>
            <person name="Albers S.V."/>
            <person name="Bell S.D."/>
            <person name="Blombach F."/>
            <person name="Kletzin A."/>
            <person name="Kyrpides N."/>
            <person name="Lanz C."/>
            <person name="Plagens A."/>
            <person name="Rampp M."/>
            <person name="Rosinus A."/>
            <person name="von Jan M."/>
            <person name="Makarova K.S."/>
            <person name="Klenk H.P."/>
            <person name="Schuster S.C."/>
            <person name="Hensel R."/>
        </authorList>
    </citation>
    <scope>NUCLEOTIDE SEQUENCE [LARGE SCALE GENOMIC DNA]</scope>
    <source>
        <strain evidence="2">ATCC 35583 / DSM 2078 / JCM 9277 / NBRC 100435 / Kra 1</strain>
    </source>
</reference>
<organism evidence="1 2">
    <name type="scientific">Thermoproteus tenax (strain ATCC 35583 / DSM 2078 / JCM 9277 / NBRC 100435 / Kra 1)</name>
    <dbReference type="NCBI Taxonomy" id="768679"/>
    <lineage>
        <taxon>Archaea</taxon>
        <taxon>Thermoproteota</taxon>
        <taxon>Thermoprotei</taxon>
        <taxon>Thermoproteales</taxon>
        <taxon>Thermoproteaceae</taxon>
        <taxon>Thermoproteus</taxon>
    </lineage>
</organism>
<evidence type="ECO:0000313" key="2">
    <source>
        <dbReference type="Proteomes" id="UP000002654"/>
    </source>
</evidence>
<dbReference type="KEGG" id="ttn:TTX_1307"/>
<dbReference type="HOGENOM" id="CLU_1521930_0_0_2"/>
<evidence type="ECO:0000313" key="1">
    <source>
        <dbReference type="EMBL" id="CCC81943.1"/>
    </source>
</evidence>